<comment type="caution">
    <text evidence="3">The sequence shown here is derived from an EMBL/GenBank/DDBJ whole genome shotgun (WGS) entry which is preliminary data.</text>
</comment>
<evidence type="ECO:0000256" key="1">
    <source>
        <dbReference type="SAM" id="MobiDB-lite"/>
    </source>
</evidence>
<dbReference type="AlphaFoldDB" id="A0A438N9H9"/>
<organism evidence="3 4">
    <name type="scientific">Exophiala mesophila</name>
    <name type="common">Black yeast-like fungus</name>
    <dbReference type="NCBI Taxonomy" id="212818"/>
    <lineage>
        <taxon>Eukaryota</taxon>
        <taxon>Fungi</taxon>
        <taxon>Dikarya</taxon>
        <taxon>Ascomycota</taxon>
        <taxon>Pezizomycotina</taxon>
        <taxon>Eurotiomycetes</taxon>
        <taxon>Chaetothyriomycetidae</taxon>
        <taxon>Chaetothyriales</taxon>
        <taxon>Herpotrichiellaceae</taxon>
        <taxon>Exophiala</taxon>
    </lineage>
</organism>
<gene>
    <name evidence="3" type="ORF">B0A52_04486</name>
</gene>
<evidence type="ECO:0000313" key="3">
    <source>
        <dbReference type="EMBL" id="RVX72282.1"/>
    </source>
</evidence>
<reference evidence="3 4" key="1">
    <citation type="submission" date="2017-03" db="EMBL/GenBank/DDBJ databases">
        <title>Genomes of endolithic fungi from Antarctica.</title>
        <authorList>
            <person name="Coleine C."/>
            <person name="Masonjones S."/>
            <person name="Stajich J.E."/>
        </authorList>
    </citation>
    <scope>NUCLEOTIDE SEQUENCE [LARGE SCALE GENOMIC DNA]</scope>
    <source>
        <strain evidence="3 4">CCFEE 6314</strain>
    </source>
</reference>
<accession>A0A438N9H9</accession>
<feature type="region of interest" description="Disordered" evidence="1">
    <location>
        <begin position="1"/>
        <end position="104"/>
    </location>
</feature>
<feature type="region of interest" description="Disordered" evidence="1">
    <location>
        <begin position="402"/>
        <end position="437"/>
    </location>
</feature>
<feature type="compositionally biased region" description="Low complexity" evidence="1">
    <location>
        <begin position="418"/>
        <end position="428"/>
    </location>
</feature>
<name>A0A438N9H9_EXOME</name>
<proteinExistence type="predicted"/>
<feature type="transmembrane region" description="Helical" evidence="2">
    <location>
        <begin position="320"/>
        <end position="338"/>
    </location>
</feature>
<evidence type="ECO:0000256" key="2">
    <source>
        <dbReference type="SAM" id="Phobius"/>
    </source>
</evidence>
<dbReference type="EMBL" id="NAJM01000013">
    <property type="protein sequence ID" value="RVX72282.1"/>
    <property type="molecule type" value="Genomic_DNA"/>
</dbReference>
<feature type="region of interest" description="Disordered" evidence="1">
    <location>
        <begin position="261"/>
        <end position="312"/>
    </location>
</feature>
<dbReference type="OrthoDB" id="10333838at2759"/>
<feature type="compositionally biased region" description="Polar residues" evidence="1">
    <location>
        <begin position="261"/>
        <end position="271"/>
    </location>
</feature>
<feature type="compositionally biased region" description="Low complexity" evidence="1">
    <location>
        <begin position="34"/>
        <end position="72"/>
    </location>
</feature>
<sequence>MSAEVAPKKRGRPKKVAPAVPEQGKNKNSLVEEATPAAPSSSKSKSRTLTAKAAIGGKKASSSSSTSASASKHPTGVVDDSPTVDSVAEVKPSVAPKKKTIKATAQPVGAVASEKLANAEVPLQENSSRDSTPTNQVSEILKRADAFVRDSKVLNQDFSDLLQSRENEHARLQKQADLQNEISQPENHTVSLFHSSASSTPAQAPGSVLPQSTPQPEPKLNSPSYPSHTQPSNPMSFYQPPIDLTYRPKYTLPYSTTTALKARTASQSQRPNLRAAPPPPQSQPTNSGERLPPKPSEMSASQLERDSRYRSQARSLKSKYLTVVLALPIMIASSWFLLKKVHEEREYRAGRLPGGGNDASTGVAQLREGTQVKHLEQDLARTVGPLDEKTKTLEGRAAVVKDDAIGASERQQTPAPVPVSALSPAPVQSEKKRLLEE</sequence>
<feature type="region of interest" description="Disordered" evidence="1">
    <location>
        <begin position="165"/>
        <end position="241"/>
    </location>
</feature>
<dbReference type="Proteomes" id="UP000288859">
    <property type="component" value="Unassembled WGS sequence"/>
</dbReference>
<protein>
    <submittedName>
        <fullName evidence="3">Uncharacterized protein</fullName>
    </submittedName>
</protein>
<keyword evidence="2" id="KW-1133">Transmembrane helix</keyword>
<keyword evidence="2" id="KW-0812">Transmembrane</keyword>
<feature type="compositionally biased region" description="Polar residues" evidence="1">
    <location>
        <begin position="221"/>
        <end position="236"/>
    </location>
</feature>
<dbReference type="VEuPathDB" id="FungiDB:PV10_02103"/>
<evidence type="ECO:0000313" key="4">
    <source>
        <dbReference type="Proteomes" id="UP000288859"/>
    </source>
</evidence>
<feature type="compositionally biased region" description="Polar residues" evidence="1">
    <location>
        <begin position="176"/>
        <end position="202"/>
    </location>
</feature>
<keyword evidence="2" id="KW-0472">Membrane</keyword>